<evidence type="ECO:0000256" key="1">
    <source>
        <dbReference type="SAM" id="Phobius"/>
    </source>
</evidence>
<keyword evidence="1" id="KW-1133">Transmembrane helix</keyword>
<keyword evidence="1" id="KW-0472">Membrane</keyword>
<organism evidence="2 3">
    <name type="scientific">Candidatus Brennerbacteria bacterium RIFOXYD1_FULL_41_16</name>
    <dbReference type="NCBI Taxonomy" id="1797529"/>
    <lineage>
        <taxon>Bacteria</taxon>
        <taxon>Candidatus Brenneribacteriota</taxon>
    </lineage>
</organism>
<dbReference type="AlphaFoldDB" id="A0A1G1XJJ7"/>
<feature type="transmembrane region" description="Helical" evidence="1">
    <location>
        <begin position="85"/>
        <end position="105"/>
    </location>
</feature>
<evidence type="ECO:0000313" key="2">
    <source>
        <dbReference type="EMBL" id="OGY40263.1"/>
    </source>
</evidence>
<dbReference type="STRING" id="1797529.A2570_03215"/>
<accession>A0A1G1XJJ7</accession>
<evidence type="ECO:0008006" key="4">
    <source>
        <dbReference type="Google" id="ProtNLM"/>
    </source>
</evidence>
<dbReference type="EMBL" id="MHHY01000009">
    <property type="protein sequence ID" value="OGY40263.1"/>
    <property type="molecule type" value="Genomic_DNA"/>
</dbReference>
<protein>
    <recommendedName>
        <fullName evidence="4">Baseplate protein J-like domain-containing protein</fullName>
    </recommendedName>
</protein>
<gene>
    <name evidence="2" type="ORF">A2570_03215</name>
</gene>
<evidence type="ECO:0000313" key="3">
    <source>
        <dbReference type="Proteomes" id="UP000178570"/>
    </source>
</evidence>
<keyword evidence="1" id="KW-0812">Transmembrane</keyword>
<name>A0A1G1XJJ7_9BACT</name>
<sequence>MVRKIVDIKIKKAEEAISPEITESKEAVEEEFLKTITQNSVESVGAAAVKKPRRRTASTKTTKATAVLKKKPTPVKRRINFLKPALVLLGTSLFGVAVYAVGLGISSVNIDLETEKDSLSKNFNFVFKESPSSVFDSGKMLLPLYQFKKSFSYTQKYRATGEGEGSSYAIGEMKIYNENSALSQILIAGTRFESRDKKIFRLSSRVVVPGYKSENGKTIPGVVVAEVQADQPGPDFNLGPGRFMIPAFAGSSRFEKIYGISEQSFSGGASGKIPMVVKADLDSAKEKIIEYAYNTAKDEVLTQAPDNLKLLDKAIQFTPGEVSWPSEGAKTPEFKVSINGELSIFVFDENEVKLRIAERLEEDSNIKTDLKSVSYELFYENPDFNIDDNVLSLSVKVKRNLSAIVDTLEFKQRISGKTIDDFKAELLKLEGVEKIKVSVWPFWAQSVPANIDRIKITSQ</sequence>
<proteinExistence type="predicted"/>
<dbReference type="Proteomes" id="UP000178570">
    <property type="component" value="Unassembled WGS sequence"/>
</dbReference>
<comment type="caution">
    <text evidence="2">The sequence shown here is derived from an EMBL/GenBank/DDBJ whole genome shotgun (WGS) entry which is preliminary data.</text>
</comment>
<reference evidence="2 3" key="1">
    <citation type="journal article" date="2016" name="Nat. Commun.">
        <title>Thousands of microbial genomes shed light on interconnected biogeochemical processes in an aquifer system.</title>
        <authorList>
            <person name="Anantharaman K."/>
            <person name="Brown C.T."/>
            <person name="Hug L.A."/>
            <person name="Sharon I."/>
            <person name="Castelle C.J."/>
            <person name="Probst A.J."/>
            <person name="Thomas B.C."/>
            <person name="Singh A."/>
            <person name="Wilkins M.J."/>
            <person name="Karaoz U."/>
            <person name="Brodie E.L."/>
            <person name="Williams K.H."/>
            <person name="Hubbard S.S."/>
            <person name="Banfield J.F."/>
        </authorList>
    </citation>
    <scope>NUCLEOTIDE SEQUENCE [LARGE SCALE GENOMIC DNA]</scope>
</reference>